<sequence>MTQLPSSFRQPTPRTNRDRNCCETFTKFLKGFLCILETGHEGIDFECEGLPGPPAVETRRSSTSTQHSKSSIQIAMSKNTSQDSNGGEAISNSGSQCVTVTDTDGPAQQTTTQFSRPTLNNCTGNTKTSDIMELNASTNCDKDTDSTEVHRNAIRPESLQRKTEQFWDEIAKRYQVEKKIERIIPESTGDYPPIIFH</sequence>
<evidence type="ECO:0000313" key="2">
    <source>
        <dbReference type="EMBL" id="EUC26733.1"/>
    </source>
</evidence>
<keyword evidence="3" id="KW-1185">Reference proteome</keyword>
<dbReference type="EMBL" id="KI965173">
    <property type="protein sequence ID" value="EUC26733.1"/>
    <property type="molecule type" value="Genomic_DNA"/>
</dbReference>
<organism evidence="2 3">
    <name type="scientific">Cochliobolus carbonum (strain 26-R-13)</name>
    <name type="common">Maize leaf spot fungus</name>
    <name type="synonym">Bipolaris zeicola</name>
    <dbReference type="NCBI Taxonomy" id="930089"/>
    <lineage>
        <taxon>Eukaryota</taxon>
        <taxon>Fungi</taxon>
        <taxon>Dikarya</taxon>
        <taxon>Ascomycota</taxon>
        <taxon>Pezizomycotina</taxon>
        <taxon>Dothideomycetes</taxon>
        <taxon>Pleosporomycetidae</taxon>
        <taxon>Pleosporales</taxon>
        <taxon>Pleosporineae</taxon>
        <taxon>Pleosporaceae</taxon>
        <taxon>Bipolaris</taxon>
    </lineage>
</organism>
<proteinExistence type="predicted"/>
<dbReference type="KEGG" id="bze:COCCADRAFT_31557"/>
<dbReference type="Proteomes" id="UP000053841">
    <property type="component" value="Unassembled WGS sequence"/>
</dbReference>
<name>W6XMH3_COCC2</name>
<dbReference type="AlphaFoldDB" id="W6XMH3"/>
<dbReference type="RefSeq" id="XP_007718961.1">
    <property type="nucleotide sequence ID" value="XM_007720771.1"/>
</dbReference>
<feature type="region of interest" description="Disordered" evidence="1">
    <location>
        <begin position="79"/>
        <end position="119"/>
    </location>
</feature>
<accession>W6XMH3</accession>
<protein>
    <submittedName>
        <fullName evidence="2">Uncharacterized protein</fullName>
    </submittedName>
</protein>
<gene>
    <name evidence="2" type="ORF">COCCADRAFT_31557</name>
</gene>
<dbReference type="GeneID" id="19146972"/>
<feature type="compositionally biased region" description="Low complexity" evidence="1">
    <location>
        <begin position="61"/>
        <end position="73"/>
    </location>
</feature>
<evidence type="ECO:0000313" key="3">
    <source>
        <dbReference type="Proteomes" id="UP000053841"/>
    </source>
</evidence>
<reference evidence="2 3" key="1">
    <citation type="journal article" date="2013" name="PLoS Genet.">
        <title>Comparative genome structure, secondary metabolite, and effector coding capacity across Cochliobolus pathogens.</title>
        <authorList>
            <person name="Condon B.J."/>
            <person name="Leng Y."/>
            <person name="Wu D."/>
            <person name="Bushley K.E."/>
            <person name="Ohm R.A."/>
            <person name="Otillar R."/>
            <person name="Martin J."/>
            <person name="Schackwitz W."/>
            <person name="Grimwood J."/>
            <person name="MohdZainudin N."/>
            <person name="Xue C."/>
            <person name="Wang R."/>
            <person name="Manning V.A."/>
            <person name="Dhillon B."/>
            <person name="Tu Z.J."/>
            <person name="Steffenson B.J."/>
            <person name="Salamov A."/>
            <person name="Sun H."/>
            <person name="Lowry S."/>
            <person name="LaButti K."/>
            <person name="Han J."/>
            <person name="Copeland A."/>
            <person name="Lindquist E."/>
            <person name="Barry K."/>
            <person name="Schmutz J."/>
            <person name="Baker S.E."/>
            <person name="Ciuffetti L.M."/>
            <person name="Grigoriev I.V."/>
            <person name="Zhong S."/>
            <person name="Turgeon B.G."/>
        </authorList>
    </citation>
    <scope>NUCLEOTIDE SEQUENCE [LARGE SCALE GENOMIC DNA]</scope>
    <source>
        <strain evidence="2 3">26-R-13</strain>
    </source>
</reference>
<dbReference type="HOGENOM" id="CLU_1383944_0_0_1"/>
<evidence type="ECO:0000256" key="1">
    <source>
        <dbReference type="SAM" id="MobiDB-lite"/>
    </source>
</evidence>
<feature type="region of interest" description="Disordered" evidence="1">
    <location>
        <begin position="54"/>
        <end position="73"/>
    </location>
</feature>